<name>A0A345HF11_9FLAO</name>
<keyword evidence="2" id="KW-1185">Reference proteome</keyword>
<organism evidence="1 2">
    <name type="scientific">Flavobacterium arcticum</name>
    <dbReference type="NCBI Taxonomy" id="1784713"/>
    <lineage>
        <taxon>Bacteria</taxon>
        <taxon>Pseudomonadati</taxon>
        <taxon>Bacteroidota</taxon>
        <taxon>Flavobacteriia</taxon>
        <taxon>Flavobacteriales</taxon>
        <taxon>Flavobacteriaceae</taxon>
        <taxon>Flavobacterium</taxon>
    </lineage>
</organism>
<evidence type="ECO:0000313" key="2">
    <source>
        <dbReference type="Proteomes" id="UP000253951"/>
    </source>
</evidence>
<evidence type="ECO:0000313" key="1">
    <source>
        <dbReference type="EMBL" id="AXG75171.1"/>
    </source>
</evidence>
<sequence length="90" mass="10691">MKKINEALLRKESTINKVQYDKEWFYAIKDMADYLNEDLKGVDFIHLPMLIDGIIFTVKCATWEDIQCILHKEPLQDFEDSRLKKINLQS</sequence>
<dbReference type="Proteomes" id="UP000253951">
    <property type="component" value="Chromosome"/>
</dbReference>
<dbReference type="RefSeq" id="WP_114678928.1">
    <property type="nucleotide sequence ID" value="NZ_CP031188.1"/>
</dbReference>
<gene>
    <name evidence="1" type="ORF">DVK85_13410</name>
</gene>
<reference evidence="1 2" key="1">
    <citation type="submission" date="2018-07" db="EMBL/GenBank/DDBJ databases">
        <title>Complete genome sequence of Flavobacterium arcticum type strain SM1502T.</title>
        <authorList>
            <person name="Li Y."/>
            <person name="Li D.-D."/>
        </authorList>
    </citation>
    <scope>NUCLEOTIDE SEQUENCE [LARGE SCALE GENOMIC DNA]</scope>
    <source>
        <strain evidence="1 2">SM1502</strain>
    </source>
</reference>
<dbReference type="OrthoDB" id="1375307at2"/>
<proteinExistence type="predicted"/>
<dbReference type="AlphaFoldDB" id="A0A345HF11"/>
<dbReference type="KEGG" id="fat:DVK85_13410"/>
<accession>A0A345HF11</accession>
<dbReference type="EMBL" id="CP031188">
    <property type="protein sequence ID" value="AXG75171.1"/>
    <property type="molecule type" value="Genomic_DNA"/>
</dbReference>
<protein>
    <submittedName>
        <fullName evidence="1">Uncharacterized protein</fullName>
    </submittedName>
</protein>